<evidence type="ECO:0000256" key="3">
    <source>
        <dbReference type="ARBA" id="ARBA00022833"/>
    </source>
</evidence>
<dbReference type="PROSITE" id="PS50089">
    <property type="entry name" value="ZF_RING_2"/>
    <property type="match status" value="1"/>
</dbReference>
<dbReference type="SUPFAM" id="SSF161245">
    <property type="entry name" value="Zinc hairpin stack"/>
    <property type="match status" value="1"/>
</dbReference>
<dbReference type="InterPro" id="IPR017921">
    <property type="entry name" value="Znf_CTCHY"/>
</dbReference>
<dbReference type="InterPro" id="IPR001841">
    <property type="entry name" value="Znf_RING"/>
</dbReference>
<dbReference type="GO" id="GO:0005634">
    <property type="term" value="C:nucleus"/>
    <property type="evidence" value="ECO:0007669"/>
    <property type="project" value="TreeGrafter"/>
</dbReference>
<evidence type="ECO:0000256" key="2">
    <source>
        <dbReference type="ARBA" id="ARBA00022771"/>
    </source>
</evidence>
<dbReference type="InterPro" id="IPR013083">
    <property type="entry name" value="Znf_RING/FYVE/PHD"/>
</dbReference>
<evidence type="ECO:0000259" key="6">
    <source>
        <dbReference type="PROSITE" id="PS50089"/>
    </source>
</evidence>
<keyword evidence="3" id="KW-0862">Zinc</keyword>
<feature type="domain" description="RING-type" evidence="6">
    <location>
        <begin position="436"/>
        <end position="478"/>
    </location>
</feature>
<dbReference type="AlphaFoldDB" id="A0AAE0WYP2"/>
<feature type="region of interest" description="Disordered" evidence="5">
    <location>
        <begin position="25"/>
        <end position="50"/>
    </location>
</feature>
<dbReference type="InterPro" id="IPR008913">
    <property type="entry name" value="Znf_CHY"/>
</dbReference>
<protein>
    <submittedName>
        <fullName evidence="9">Zinc-ribbon-domain-containing protein</fullName>
    </submittedName>
</protein>
<evidence type="ECO:0000259" key="7">
    <source>
        <dbReference type="PROSITE" id="PS51266"/>
    </source>
</evidence>
<evidence type="ECO:0000313" key="10">
    <source>
        <dbReference type="EMBL" id="KAK3684270.1"/>
    </source>
</evidence>
<feature type="compositionally biased region" description="Polar residues" evidence="5">
    <location>
        <begin position="85"/>
        <end position="99"/>
    </location>
</feature>
<dbReference type="EMBL" id="JAULSO010000004">
    <property type="protein sequence ID" value="KAK3684270.1"/>
    <property type="molecule type" value="Genomic_DNA"/>
</dbReference>
<dbReference type="PROSITE" id="PS51266">
    <property type="entry name" value="ZF_CHY"/>
    <property type="match status" value="1"/>
</dbReference>
<name>A0AAE0WYP2_9PEZI</name>
<reference evidence="9" key="1">
    <citation type="journal article" date="2023" name="Mol. Phylogenet. Evol.">
        <title>Genome-scale phylogeny and comparative genomics of the fungal order Sordariales.</title>
        <authorList>
            <person name="Hensen N."/>
            <person name="Bonometti L."/>
            <person name="Westerberg I."/>
            <person name="Brannstrom I.O."/>
            <person name="Guillou S."/>
            <person name="Cros-Aarteil S."/>
            <person name="Calhoun S."/>
            <person name="Haridas S."/>
            <person name="Kuo A."/>
            <person name="Mondo S."/>
            <person name="Pangilinan J."/>
            <person name="Riley R."/>
            <person name="LaButti K."/>
            <person name="Andreopoulos B."/>
            <person name="Lipzen A."/>
            <person name="Chen C."/>
            <person name="Yan M."/>
            <person name="Daum C."/>
            <person name="Ng V."/>
            <person name="Clum A."/>
            <person name="Steindorff A."/>
            <person name="Ohm R.A."/>
            <person name="Martin F."/>
            <person name="Silar P."/>
            <person name="Natvig D.O."/>
            <person name="Lalanne C."/>
            <person name="Gautier V."/>
            <person name="Ament-Velasquez S.L."/>
            <person name="Kruys A."/>
            <person name="Hutchinson M.I."/>
            <person name="Powell A.J."/>
            <person name="Barry K."/>
            <person name="Miller A.N."/>
            <person name="Grigoriev I.V."/>
            <person name="Debuchy R."/>
            <person name="Gladieux P."/>
            <person name="Hiltunen Thoren M."/>
            <person name="Johannesson H."/>
        </authorList>
    </citation>
    <scope>NUCLEOTIDE SEQUENCE</scope>
    <source>
        <strain evidence="9">CBS 314.62</strain>
    </source>
</reference>
<evidence type="ECO:0000313" key="11">
    <source>
        <dbReference type="Proteomes" id="UP001270362"/>
    </source>
</evidence>
<dbReference type="PROSITE" id="PS51270">
    <property type="entry name" value="ZF_CTCHY"/>
    <property type="match status" value="1"/>
</dbReference>
<dbReference type="SMART" id="SM00184">
    <property type="entry name" value="RING"/>
    <property type="match status" value="1"/>
</dbReference>
<keyword evidence="1" id="KW-0479">Metal-binding</keyword>
<dbReference type="Pfam" id="PF14599">
    <property type="entry name" value="zinc_ribbon_6"/>
    <property type="match status" value="1"/>
</dbReference>
<feature type="region of interest" description="Disordered" evidence="5">
    <location>
        <begin position="275"/>
        <end position="304"/>
    </location>
</feature>
<dbReference type="EMBL" id="JAULSO010000013">
    <property type="protein sequence ID" value="KAK3680725.1"/>
    <property type="molecule type" value="Genomic_DNA"/>
</dbReference>
<evidence type="ECO:0000313" key="9">
    <source>
        <dbReference type="EMBL" id="KAK3680725.1"/>
    </source>
</evidence>
<evidence type="ECO:0000259" key="8">
    <source>
        <dbReference type="PROSITE" id="PS51270"/>
    </source>
</evidence>
<feature type="domain" description="CTCHY-type" evidence="8">
    <location>
        <begin position="371"/>
        <end position="435"/>
    </location>
</feature>
<dbReference type="InterPro" id="IPR039512">
    <property type="entry name" value="RCHY1_zinc-ribbon"/>
</dbReference>
<feature type="region of interest" description="Disordered" evidence="5">
    <location>
        <begin position="81"/>
        <end position="173"/>
    </location>
</feature>
<dbReference type="PANTHER" id="PTHR21319">
    <property type="entry name" value="RING FINGER AND CHY ZINC FINGER DOMAIN-CONTAINING PROTEIN 1"/>
    <property type="match status" value="1"/>
</dbReference>
<evidence type="ECO:0000256" key="5">
    <source>
        <dbReference type="SAM" id="MobiDB-lite"/>
    </source>
</evidence>
<feature type="compositionally biased region" description="Basic and acidic residues" evidence="5">
    <location>
        <begin position="288"/>
        <end position="304"/>
    </location>
</feature>
<feature type="compositionally biased region" description="Polar residues" evidence="5">
    <location>
        <begin position="40"/>
        <end position="50"/>
    </location>
</feature>
<organism evidence="9 11">
    <name type="scientific">Podospora appendiculata</name>
    <dbReference type="NCBI Taxonomy" id="314037"/>
    <lineage>
        <taxon>Eukaryota</taxon>
        <taxon>Fungi</taxon>
        <taxon>Dikarya</taxon>
        <taxon>Ascomycota</taxon>
        <taxon>Pezizomycotina</taxon>
        <taxon>Sordariomycetes</taxon>
        <taxon>Sordariomycetidae</taxon>
        <taxon>Sordariales</taxon>
        <taxon>Podosporaceae</taxon>
        <taxon>Podospora</taxon>
    </lineage>
</organism>
<dbReference type="InterPro" id="IPR037274">
    <property type="entry name" value="Znf_CHY_sf"/>
</dbReference>
<dbReference type="SUPFAM" id="SSF161219">
    <property type="entry name" value="CHY zinc finger-like"/>
    <property type="match status" value="1"/>
</dbReference>
<sequence>MPSLVNELIIGPVVRQARRFSSGFASAEPPLLPELHRQRTASGSQNRPGSSIENAIAEEEGDGNGAGAGAGAVTRTGIRARTASHVDNNNPSTSTSTLDVRSRATTQPSQPPQPPPHTASAAPRPRLVDSPESIRAPTPLWSGDPDDTIEYTEGLPMTWPRISESTLPEDDGKGALRRRIQAILSQDISQDIKARLVHQAITEGHNKFQLAAAPDPTLWKPESPSAHSAPEPTEPVGPLQYVWNQLSDGAAPPALSLIEGELTKEDLTPTYVPAASASLDTGTDDFEESLRKKRDEQDSGDSSKPRLGCAHYRRNVKMQCAACAKWYTCRFCHDAAEDHALPRKATKNMLCMLCGCAQRASDSCVGCGRAAACYYCGVCKLWNDDPHKAIYHCNDCGLCRVGQGLGKDFFHCKKCMACISMTGAHKCIERSIDCDCPICGEYLFNSPKPVVFMQCGHSIHRHCFHAHMNSSYKCPLCNKSCVNMEYQFRNLDLAILNQPMPHEYRDARAVVSCNDCSAKSQTAFHWLGLKCSVCNSYNTVQLQLLHMPGEAEAETETGRGGEEEERISLFGHR</sequence>
<reference evidence="9" key="2">
    <citation type="submission" date="2023-06" db="EMBL/GenBank/DDBJ databases">
        <authorList>
            <consortium name="Lawrence Berkeley National Laboratory"/>
            <person name="Haridas S."/>
            <person name="Hensen N."/>
            <person name="Bonometti L."/>
            <person name="Westerberg I."/>
            <person name="Brannstrom I.O."/>
            <person name="Guillou S."/>
            <person name="Cros-Aarteil S."/>
            <person name="Calhoun S."/>
            <person name="Kuo A."/>
            <person name="Mondo S."/>
            <person name="Pangilinan J."/>
            <person name="Riley R."/>
            <person name="Labutti K."/>
            <person name="Andreopoulos B."/>
            <person name="Lipzen A."/>
            <person name="Chen C."/>
            <person name="Yanf M."/>
            <person name="Daum C."/>
            <person name="Ng V."/>
            <person name="Clum A."/>
            <person name="Steindorff A."/>
            <person name="Ohm R."/>
            <person name="Martin F."/>
            <person name="Silar P."/>
            <person name="Natvig D."/>
            <person name="Lalanne C."/>
            <person name="Gautier V."/>
            <person name="Ament-Velasquez S.L."/>
            <person name="Kruys A."/>
            <person name="Hutchinson M.I."/>
            <person name="Powell A.J."/>
            <person name="Barry K."/>
            <person name="Miller A.N."/>
            <person name="Grigoriev I.V."/>
            <person name="Debuchy R."/>
            <person name="Gladieux P."/>
            <person name="Thoren M.H."/>
            <person name="Johannesson H."/>
        </authorList>
    </citation>
    <scope>NUCLEOTIDE SEQUENCE</scope>
    <source>
        <strain evidence="9">CBS 314.62</strain>
    </source>
</reference>
<comment type="caution">
    <text evidence="9">The sequence shown here is derived from an EMBL/GenBank/DDBJ whole genome shotgun (WGS) entry which is preliminary data.</text>
</comment>
<dbReference type="GO" id="GO:0006511">
    <property type="term" value="P:ubiquitin-dependent protein catabolic process"/>
    <property type="evidence" value="ECO:0007669"/>
    <property type="project" value="TreeGrafter"/>
</dbReference>
<dbReference type="GO" id="GO:0016567">
    <property type="term" value="P:protein ubiquitination"/>
    <property type="evidence" value="ECO:0007669"/>
    <property type="project" value="TreeGrafter"/>
</dbReference>
<dbReference type="Proteomes" id="UP001270362">
    <property type="component" value="Unassembled WGS sequence"/>
</dbReference>
<dbReference type="Gene3D" id="3.30.40.10">
    <property type="entry name" value="Zinc/RING finger domain, C3HC4 (zinc finger)"/>
    <property type="match status" value="1"/>
</dbReference>
<keyword evidence="2 4" id="KW-0863">Zinc-finger</keyword>
<dbReference type="GO" id="GO:0061630">
    <property type="term" value="F:ubiquitin protein ligase activity"/>
    <property type="evidence" value="ECO:0007669"/>
    <property type="project" value="TreeGrafter"/>
</dbReference>
<gene>
    <name evidence="9" type="ORF">B0T22DRAFT_118952</name>
    <name evidence="10" type="ORF">B0T22DRAFT_272995</name>
</gene>
<keyword evidence="11" id="KW-1185">Reference proteome</keyword>
<dbReference type="SUPFAM" id="SSF57850">
    <property type="entry name" value="RING/U-box"/>
    <property type="match status" value="1"/>
</dbReference>
<dbReference type="GO" id="GO:0008270">
    <property type="term" value="F:zinc ion binding"/>
    <property type="evidence" value="ECO:0007669"/>
    <property type="project" value="UniProtKB-KW"/>
</dbReference>
<dbReference type="CDD" id="cd16464">
    <property type="entry name" value="RING-H2_Pirh2-like"/>
    <property type="match status" value="1"/>
</dbReference>
<dbReference type="InterPro" id="IPR037275">
    <property type="entry name" value="Znf_CTCHY_sf"/>
</dbReference>
<accession>A0AAE0WYP2</accession>
<evidence type="ECO:0000256" key="4">
    <source>
        <dbReference type="PROSITE-ProRule" id="PRU00601"/>
    </source>
</evidence>
<proteinExistence type="predicted"/>
<evidence type="ECO:0000256" key="1">
    <source>
        <dbReference type="ARBA" id="ARBA00022723"/>
    </source>
</evidence>
<feature type="domain" description="CHY-type" evidence="7">
    <location>
        <begin position="302"/>
        <end position="369"/>
    </location>
</feature>
<dbReference type="Pfam" id="PF05495">
    <property type="entry name" value="zf-CHY"/>
    <property type="match status" value="1"/>
</dbReference>
<feature type="region of interest" description="Disordered" evidence="5">
    <location>
        <begin position="550"/>
        <end position="573"/>
    </location>
</feature>
<dbReference type="Gene3D" id="2.20.28.10">
    <property type="match status" value="1"/>
</dbReference>
<dbReference type="Pfam" id="PF13639">
    <property type="entry name" value="zf-RING_2"/>
    <property type="match status" value="1"/>
</dbReference>
<dbReference type="PANTHER" id="PTHR21319:SF0">
    <property type="entry name" value="AND RING FINGER DOMAIN PROTEIN, PUTATIVE (AFU_ORTHOLOGUE AFUA_1G08900)-RELATED"/>
    <property type="match status" value="1"/>
</dbReference>